<organism evidence="2 3">
    <name type="scientific">Candidatus Giovannonibacteria bacterium GW2011_GWA1_44_25</name>
    <dbReference type="NCBI Taxonomy" id="1618645"/>
    <lineage>
        <taxon>Bacteria</taxon>
        <taxon>Candidatus Giovannoniibacteriota</taxon>
    </lineage>
</organism>
<dbReference type="EMBL" id="LCIR01000005">
    <property type="protein sequence ID" value="KKT59949.1"/>
    <property type="molecule type" value="Genomic_DNA"/>
</dbReference>
<evidence type="ECO:0000313" key="2">
    <source>
        <dbReference type="EMBL" id="KKT59949.1"/>
    </source>
</evidence>
<proteinExistence type="predicted"/>
<dbReference type="SUPFAM" id="SSF55486">
    <property type="entry name" value="Metalloproteases ('zincins'), catalytic domain"/>
    <property type="match status" value="1"/>
</dbReference>
<accession>A0A0G1LJG0</accession>
<feature type="transmembrane region" description="Helical" evidence="1">
    <location>
        <begin position="21"/>
        <end position="40"/>
    </location>
</feature>
<keyword evidence="1" id="KW-1133">Transmembrane helix</keyword>
<sequence>MPSYSLVKKSQARYTQERKDAQMFALLLAATLNIGVYYTYPPESIVLHNANGKEIAVKTKIDIREAINAILNQAEAIINKEIFDNKSAIKFKLAFTKQWNIKNPPIYKDINIPHAVDVAKIWPLVDELERPAEADVYITLFRPALAYFDSKEGRMKGAAGVAYGNLYFGQQMALQIGLGTPASDGDVSLLLHELGHLLDQGHPSEKLCAETKIIMCPRGRVSIVLDELYKKAWHDFYYQKTGQGFKPSQ</sequence>
<protein>
    <submittedName>
        <fullName evidence="2">Uncharacterized protein</fullName>
    </submittedName>
</protein>
<reference evidence="2 3" key="1">
    <citation type="journal article" date="2015" name="Nature">
        <title>rRNA introns, odd ribosomes, and small enigmatic genomes across a large radiation of phyla.</title>
        <authorList>
            <person name="Brown C.T."/>
            <person name="Hug L.A."/>
            <person name="Thomas B.C."/>
            <person name="Sharon I."/>
            <person name="Castelle C.J."/>
            <person name="Singh A."/>
            <person name="Wilkins M.J."/>
            <person name="Williams K.H."/>
            <person name="Banfield J.F."/>
        </authorList>
    </citation>
    <scope>NUCLEOTIDE SEQUENCE [LARGE SCALE GENOMIC DNA]</scope>
</reference>
<keyword evidence="1" id="KW-0812">Transmembrane</keyword>
<dbReference type="AlphaFoldDB" id="A0A0G1LJG0"/>
<evidence type="ECO:0000256" key="1">
    <source>
        <dbReference type="SAM" id="Phobius"/>
    </source>
</evidence>
<comment type="caution">
    <text evidence="2">The sequence shown here is derived from an EMBL/GenBank/DDBJ whole genome shotgun (WGS) entry which is preliminary data.</text>
</comment>
<gene>
    <name evidence="2" type="ORF">UW53_C0005G0032</name>
</gene>
<evidence type="ECO:0000313" key="3">
    <source>
        <dbReference type="Proteomes" id="UP000034087"/>
    </source>
</evidence>
<dbReference type="Proteomes" id="UP000034087">
    <property type="component" value="Unassembled WGS sequence"/>
</dbReference>
<keyword evidence="1" id="KW-0472">Membrane</keyword>
<name>A0A0G1LJG0_9BACT</name>